<gene>
    <name evidence="2" type="ORF">METZ01_LOCUS291829</name>
</gene>
<dbReference type="InterPro" id="IPR010667">
    <property type="entry name" value="Phage_T4_Gp19"/>
</dbReference>
<protein>
    <recommendedName>
        <fullName evidence="3">Tail tube protein</fullName>
    </recommendedName>
</protein>
<dbReference type="EMBL" id="UINC01088601">
    <property type="protein sequence ID" value="SVC38975.1"/>
    <property type="molecule type" value="Genomic_DNA"/>
</dbReference>
<evidence type="ECO:0008006" key="3">
    <source>
        <dbReference type="Google" id="ProtNLM"/>
    </source>
</evidence>
<dbReference type="Pfam" id="PF06841">
    <property type="entry name" value="Phage_T4_gp19"/>
    <property type="match status" value="1"/>
</dbReference>
<feature type="compositionally biased region" description="Low complexity" evidence="1">
    <location>
        <begin position="188"/>
        <end position="197"/>
    </location>
</feature>
<dbReference type="AlphaFoldDB" id="A0A382LTA3"/>
<feature type="region of interest" description="Disordered" evidence="1">
    <location>
        <begin position="181"/>
        <end position="210"/>
    </location>
</feature>
<sequence>MANLSGFTSALQGGGARANQFTVTLSGGGASGAALQGNQFSFLCRSAQIPALTIGEIAVPYRGRQIFLAGDRTYDAWTVTIFNDRNYSIRSALENWMDDMSDIGGTTKANALSSSAYYANAWVKQLDRNNTPIRTYKLEGLWPTTLDAIDLSYDANDAVEEFGATFRFNWMTIAGAGAGGNPGIRKPSSSSGGNYEAEGGGAAEAGVGPS</sequence>
<accession>A0A382LTA3</accession>
<proteinExistence type="predicted"/>
<reference evidence="2" key="1">
    <citation type="submission" date="2018-05" db="EMBL/GenBank/DDBJ databases">
        <authorList>
            <person name="Lanie J.A."/>
            <person name="Ng W.-L."/>
            <person name="Kazmierczak K.M."/>
            <person name="Andrzejewski T.M."/>
            <person name="Davidsen T.M."/>
            <person name="Wayne K.J."/>
            <person name="Tettelin H."/>
            <person name="Glass J.I."/>
            <person name="Rusch D."/>
            <person name="Podicherti R."/>
            <person name="Tsui H.-C.T."/>
            <person name="Winkler M.E."/>
        </authorList>
    </citation>
    <scope>NUCLEOTIDE SEQUENCE</scope>
</reference>
<name>A0A382LTA3_9ZZZZ</name>
<evidence type="ECO:0000313" key="2">
    <source>
        <dbReference type="EMBL" id="SVC38975.1"/>
    </source>
</evidence>
<organism evidence="2">
    <name type="scientific">marine metagenome</name>
    <dbReference type="NCBI Taxonomy" id="408172"/>
    <lineage>
        <taxon>unclassified sequences</taxon>
        <taxon>metagenomes</taxon>
        <taxon>ecological metagenomes</taxon>
    </lineage>
</organism>
<evidence type="ECO:0000256" key="1">
    <source>
        <dbReference type="SAM" id="MobiDB-lite"/>
    </source>
</evidence>
<feature type="compositionally biased region" description="Gly residues" evidence="1">
    <location>
        <begin position="198"/>
        <end position="210"/>
    </location>
</feature>
<dbReference type="GO" id="GO:0005198">
    <property type="term" value="F:structural molecule activity"/>
    <property type="evidence" value="ECO:0007669"/>
    <property type="project" value="InterPro"/>
</dbReference>